<comment type="similarity">
    <text evidence="8">Belongs to the IRC22 family.</text>
</comment>
<evidence type="ECO:0000256" key="11">
    <source>
        <dbReference type="SAM" id="SignalP"/>
    </source>
</evidence>
<sequence>MVSLRLSAFALFALKAISAYAQAPEIVDEIEDPDVQQTPKLNVAVSVSFPDSEVFGVKLVNGHATNAILSIANHETTPVHLRFVGGSLVGPKTISNLTLSKYDLLVPAGEQETATYSFATEMHPQDLTLNLAAVFQDNMGMLHTYPAFNGTVSVVEAPMSFFDPQIIFLYLVLSGVFAGTVYFIYNTWITTFFPQKKGRGKGGERAKRSSGGSKKVDPADQVSVVGADGPAVTSGAKAYDESWIPAHHLSRPQAKRVASGAKPRSRSRPAA</sequence>
<keyword evidence="4" id="KW-0256">Endoplasmic reticulum</keyword>
<evidence type="ECO:0000313" key="13">
    <source>
        <dbReference type="Proteomes" id="UP000779574"/>
    </source>
</evidence>
<accession>A0A9P8EQK1</accession>
<feature type="transmembrane region" description="Helical" evidence="10">
    <location>
        <begin position="167"/>
        <end position="189"/>
    </location>
</feature>
<dbReference type="GO" id="GO:0005789">
    <property type="term" value="C:endoplasmic reticulum membrane"/>
    <property type="evidence" value="ECO:0007669"/>
    <property type="project" value="UniProtKB-SubCell"/>
</dbReference>
<evidence type="ECO:0008006" key="14">
    <source>
        <dbReference type="Google" id="ProtNLM"/>
    </source>
</evidence>
<comment type="caution">
    <text evidence="12">The sequence shown here is derived from an EMBL/GenBank/DDBJ whole genome shotgun (WGS) entry which is preliminary data.</text>
</comment>
<evidence type="ECO:0000256" key="9">
    <source>
        <dbReference type="SAM" id="MobiDB-lite"/>
    </source>
</evidence>
<name>A0A9P8EQK1_AURME</name>
<proteinExistence type="inferred from homology"/>
<dbReference type="PANTHER" id="PTHR12924:SF0">
    <property type="entry name" value="TRANSLOCON-ASSOCIATED PROTEIN SUBUNIT ALPHA"/>
    <property type="match status" value="1"/>
</dbReference>
<dbReference type="PANTHER" id="PTHR12924">
    <property type="entry name" value="TRANSLOCON-ASSOCIATED PROTEIN, ALPHA SUBUNIT"/>
    <property type="match status" value="1"/>
</dbReference>
<keyword evidence="3 11" id="KW-0732">Signal</keyword>
<evidence type="ECO:0000256" key="10">
    <source>
        <dbReference type="SAM" id="Phobius"/>
    </source>
</evidence>
<dbReference type="EMBL" id="JAHFXF010000088">
    <property type="protein sequence ID" value="KAG9696952.1"/>
    <property type="molecule type" value="Genomic_DNA"/>
</dbReference>
<keyword evidence="5 10" id="KW-1133">Transmembrane helix</keyword>
<dbReference type="OrthoDB" id="1926781at2759"/>
<dbReference type="Proteomes" id="UP000779574">
    <property type="component" value="Unassembled WGS sequence"/>
</dbReference>
<dbReference type="InterPro" id="IPR005595">
    <property type="entry name" value="TRAP_alpha"/>
</dbReference>
<comment type="function">
    <text evidence="7">Is probably involved in a pathway contributing to genomic integrity.</text>
</comment>
<evidence type="ECO:0000256" key="7">
    <source>
        <dbReference type="ARBA" id="ARBA00037565"/>
    </source>
</evidence>
<dbReference type="AlphaFoldDB" id="A0A9P8EQK1"/>
<feature type="signal peptide" evidence="11">
    <location>
        <begin position="1"/>
        <end position="21"/>
    </location>
</feature>
<protein>
    <recommendedName>
        <fullName evidence="14">Translocon-associated protein subunit alpha</fullName>
    </recommendedName>
</protein>
<feature type="non-terminal residue" evidence="12">
    <location>
        <position position="1"/>
    </location>
</feature>
<evidence type="ECO:0000256" key="6">
    <source>
        <dbReference type="ARBA" id="ARBA00023136"/>
    </source>
</evidence>
<keyword evidence="2 10" id="KW-0812">Transmembrane</keyword>
<feature type="chain" id="PRO_5040250177" description="Translocon-associated protein subunit alpha" evidence="11">
    <location>
        <begin position="22"/>
        <end position="271"/>
    </location>
</feature>
<comment type="subcellular location">
    <subcellularLocation>
        <location evidence="1">Endoplasmic reticulum membrane</location>
        <topology evidence="1">Single-pass type I membrane protein</topology>
    </subcellularLocation>
</comment>
<gene>
    <name evidence="12" type="ORF">KCU76_g3340</name>
</gene>
<keyword evidence="6 10" id="KW-0472">Membrane</keyword>
<reference evidence="12" key="1">
    <citation type="journal article" date="2021" name="J Fungi (Basel)">
        <title>Virulence traits and population genomics of the black yeast Aureobasidium melanogenum.</title>
        <authorList>
            <person name="Cernosa A."/>
            <person name="Sun X."/>
            <person name="Gostincar C."/>
            <person name="Fang C."/>
            <person name="Gunde-Cimerman N."/>
            <person name="Song Z."/>
        </authorList>
    </citation>
    <scope>NUCLEOTIDE SEQUENCE</scope>
    <source>
        <strain evidence="12">EXF-9911</strain>
    </source>
</reference>
<feature type="region of interest" description="Disordered" evidence="9">
    <location>
        <begin position="196"/>
        <end position="271"/>
    </location>
</feature>
<organism evidence="12 13">
    <name type="scientific">Aureobasidium melanogenum</name>
    <name type="common">Aureobasidium pullulans var. melanogenum</name>
    <dbReference type="NCBI Taxonomy" id="46634"/>
    <lineage>
        <taxon>Eukaryota</taxon>
        <taxon>Fungi</taxon>
        <taxon>Dikarya</taxon>
        <taxon>Ascomycota</taxon>
        <taxon>Pezizomycotina</taxon>
        <taxon>Dothideomycetes</taxon>
        <taxon>Dothideomycetidae</taxon>
        <taxon>Dothideales</taxon>
        <taxon>Saccotheciaceae</taxon>
        <taxon>Aureobasidium</taxon>
    </lineage>
</organism>
<evidence type="ECO:0000256" key="8">
    <source>
        <dbReference type="ARBA" id="ARBA00038311"/>
    </source>
</evidence>
<evidence type="ECO:0000256" key="4">
    <source>
        <dbReference type="ARBA" id="ARBA00022824"/>
    </source>
</evidence>
<dbReference type="Pfam" id="PF03896">
    <property type="entry name" value="TRAP_alpha"/>
    <property type="match status" value="1"/>
</dbReference>
<reference evidence="12" key="2">
    <citation type="submission" date="2021-08" db="EMBL/GenBank/DDBJ databases">
        <authorList>
            <person name="Gostincar C."/>
            <person name="Sun X."/>
            <person name="Song Z."/>
            <person name="Gunde-Cimerman N."/>
        </authorList>
    </citation>
    <scope>NUCLEOTIDE SEQUENCE</scope>
    <source>
        <strain evidence="12">EXF-9911</strain>
    </source>
</reference>
<evidence type="ECO:0000256" key="3">
    <source>
        <dbReference type="ARBA" id="ARBA00022729"/>
    </source>
</evidence>
<evidence type="ECO:0000256" key="1">
    <source>
        <dbReference type="ARBA" id="ARBA00004115"/>
    </source>
</evidence>
<evidence type="ECO:0000256" key="2">
    <source>
        <dbReference type="ARBA" id="ARBA00022692"/>
    </source>
</evidence>
<evidence type="ECO:0000313" key="12">
    <source>
        <dbReference type="EMBL" id="KAG9696952.1"/>
    </source>
</evidence>
<evidence type="ECO:0000256" key="5">
    <source>
        <dbReference type="ARBA" id="ARBA00022989"/>
    </source>
</evidence>